<organism evidence="1">
    <name type="scientific">Candidatus Thiocaldithrix dubininis</name>
    <dbReference type="NCBI Taxonomy" id="3080823"/>
    <lineage>
        <taxon>Bacteria</taxon>
        <taxon>Pseudomonadati</taxon>
        <taxon>Pseudomonadota</taxon>
        <taxon>Gammaproteobacteria</taxon>
        <taxon>Thiotrichales</taxon>
        <taxon>Thiotrichaceae</taxon>
        <taxon>Candidatus Thiocaldithrix</taxon>
    </lineage>
</organism>
<reference evidence="1" key="1">
    <citation type="journal article" date="2023" name="Int. J. Mol. Sci.">
        <title>Metagenomics Revealed a New Genus 'Candidatus Thiocaldithrix dubininis' gen. nov., sp. nov. and a New Species 'Candidatus Thiothrix putei' sp. nov. in the Family Thiotrichaceae, Some Members of Which Have Traits of Both Na+- and H+-Motive Energetics.</title>
        <authorList>
            <person name="Ravin N.V."/>
            <person name="Muntyan M.S."/>
            <person name="Smolyakov D.D."/>
            <person name="Rudenko T.S."/>
            <person name="Beletsky A.V."/>
            <person name="Mardanov A.V."/>
            <person name="Grabovich M.Y."/>
        </authorList>
    </citation>
    <scope>NUCLEOTIDE SEQUENCE</scope>
    <source>
        <strain evidence="1">GKL-01</strain>
    </source>
</reference>
<dbReference type="KEGG" id="tdu:QJT80_14545"/>
<dbReference type="AlphaFoldDB" id="A0AA95KJV3"/>
<accession>A0AA95KJV3</accession>
<dbReference type="EMBL" id="CP124755">
    <property type="protein sequence ID" value="WGZ90692.1"/>
    <property type="molecule type" value="Genomic_DNA"/>
</dbReference>
<sequence length="76" mass="8646">MKLDKSQTPTIPHLDSLSVFVNPQINADYQQRLHTWQQAYPQLNAANESYHASVATNTPEAAYLALDQFMYQFGLC</sequence>
<evidence type="ECO:0000313" key="1">
    <source>
        <dbReference type="EMBL" id="WGZ90692.1"/>
    </source>
</evidence>
<dbReference type="Proteomes" id="UP001300672">
    <property type="component" value="Chromosome"/>
</dbReference>
<protein>
    <submittedName>
        <fullName evidence="1">Uncharacterized protein</fullName>
    </submittedName>
</protein>
<reference evidence="1" key="2">
    <citation type="submission" date="2023-04" db="EMBL/GenBank/DDBJ databases">
        <authorList>
            <person name="Beletskiy A.V."/>
            <person name="Mardanov A.V."/>
            <person name="Ravin N.V."/>
        </authorList>
    </citation>
    <scope>NUCLEOTIDE SEQUENCE</scope>
    <source>
        <strain evidence="1">GKL-01</strain>
    </source>
</reference>
<gene>
    <name evidence="1" type="ORF">QJT80_14545</name>
</gene>
<proteinExistence type="predicted"/>
<name>A0AA95KJV3_9GAMM</name>